<gene>
    <name evidence="1" type="ORF">SNAT2548_LOCUS33767</name>
</gene>
<dbReference type="EMBL" id="CAJNDS010002777">
    <property type="protein sequence ID" value="CAE7593166.1"/>
    <property type="molecule type" value="Genomic_DNA"/>
</dbReference>
<evidence type="ECO:0000313" key="1">
    <source>
        <dbReference type="EMBL" id="CAE7593166.1"/>
    </source>
</evidence>
<dbReference type="AlphaFoldDB" id="A0A812UQW0"/>
<sequence length="282" mass="31606">MQGDAYYGPGVYANRLPPVTPIYKVLDNNYDMDGGVQHRGTDKMDRADFVVCFEVDLYNDDSIIVINDTAGRSVLTIGGGQNVSLSTAVDHGPAQDVANREEARQKFCAMRAEDGLLDMIWGRLVLNTSRCSLGFWHMDKLNYQEAKKLHDGKLLDLRSSALTPDQFAKNVSWVRQSDQWAPADDGTLRFQGEAGTHNAAELGFVGFDKVMVVVWDGSRSPEFRGFLLHGNIDEVEAIMAKKQAEWSKHFAKLESLAPGGEEVKFLWILLQLLTTKECYYEF</sequence>
<protein>
    <submittedName>
        <fullName evidence="1">Uncharacterized protein</fullName>
    </submittedName>
</protein>
<organism evidence="1 2">
    <name type="scientific">Symbiodinium natans</name>
    <dbReference type="NCBI Taxonomy" id="878477"/>
    <lineage>
        <taxon>Eukaryota</taxon>
        <taxon>Sar</taxon>
        <taxon>Alveolata</taxon>
        <taxon>Dinophyceae</taxon>
        <taxon>Suessiales</taxon>
        <taxon>Symbiodiniaceae</taxon>
        <taxon>Symbiodinium</taxon>
    </lineage>
</organism>
<keyword evidence="2" id="KW-1185">Reference proteome</keyword>
<proteinExistence type="predicted"/>
<accession>A0A812UQW0</accession>
<dbReference type="Proteomes" id="UP000604046">
    <property type="component" value="Unassembled WGS sequence"/>
</dbReference>
<evidence type="ECO:0000313" key="2">
    <source>
        <dbReference type="Proteomes" id="UP000604046"/>
    </source>
</evidence>
<reference evidence="1" key="1">
    <citation type="submission" date="2021-02" db="EMBL/GenBank/DDBJ databases">
        <authorList>
            <person name="Dougan E. K."/>
            <person name="Rhodes N."/>
            <person name="Thang M."/>
            <person name="Chan C."/>
        </authorList>
    </citation>
    <scope>NUCLEOTIDE SEQUENCE</scope>
</reference>
<name>A0A812UQW0_9DINO</name>
<comment type="caution">
    <text evidence="1">The sequence shown here is derived from an EMBL/GenBank/DDBJ whole genome shotgun (WGS) entry which is preliminary data.</text>
</comment>